<feature type="transmembrane region" description="Helical" evidence="6">
    <location>
        <begin position="255"/>
        <end position="275"/>
    </location>
</feature>
<feature type="transmembrane region" description="Helical" evidence="6">
    <location>
        <begin position="7"/>
        <end position="27"/>
    </location>
</feature>
<evidence type="ECO:0000256" key="3">
    <source>
        <dbReference type="ARBA" id="ARBA00022989"/>
    </source>
</evidence>
<feature type="transmembrane region" description="Helical" evidence="6">
    <location>
        <begin position="86"/>
        <end position="107"/>
    </location>
</feature>
<dbReference type="PROSITE" id="PS50922">
    <property type="entry name" value="TLC"/>
    <property type="match status" value="1"/>
</dbReference>
<evidence type="ECO:0000256" key="1">
    <source>
        <dbReference type="ARBA" id="ARBA00004141"/>
    </source>
</evidence>
<dbReference type="SMART" id="SM00724">
    <property type="entry name" value="TLC"/>
    <property type="match status" value="1"/>
</dbReference>
<feature type="transmembrane region" description="Helical" evidence="6">
    <location>
        <begin position="333"/>
        <end position="354"/>
    </location>
</feature>
<dbReference type="AlphaFoldDB" id="A0A6M2DZQ6"/>
<evidence type="ECO:0000259" key="7">
    <source>
        <dbReference type="PROSITE" id="PS50922"/>
    </source>
</evidence>
<accession>A0A6M2DZQ6</accession>
<evidence type="ECO:0000313" key="8">
    <source>
        <dbReference type="EMBL" id="NOV51150.1"/>
    </source>
</evidence>
<feature type="transmembrane region" description="Helical" evidence="6">
    <location>
        <begin position="287"/>
        <end position="313"/>
    </location>
</feature>
<keyword evidence="4 5" id="KW-0472">Membrane</keyword>
<evidence type="ECO:0000256" key="2">
    <source>
        <dbReference type="ARBA" id="ARBA00022692"/>
    </source>
</evidence>
<dbReference type="GO" id="GO:0055088">
    <property type="term" value="P:lipid homeostasis"/>
    <property type="evidence" value="ECO:0007669"/>
    <property type="project" value="TreeGrafter"/>
</dbReference>
<keyword evidence="2 5" id="KW-0812">Transmembrane</keyword>
<feature type="transmembrane region" description="Helical" evidence="6">
    <location>
        <begin position="122"/>
        <end position="143"/>
    </location>
</feature>
<dbReference type="GO" id="GO:0016020">
    <property type="term" value="C:membrane"/>
    <property type="evidence" value="ECO:0007669"/>
    <property type="project" value="UniProtKB-SubCell"/>
</dbReference>
<feature type="transmembrane region" description="Helical" evidence="6">
    <location>
        <begin position="228"/>
        <end position="249"/>
    </location>
</feature>
<dbReference type="Pfam" id="PF03798">
    <property type="entry name" value="TRAM_LAG1_CLN8"/>
    <property type="match status" value="1"/>
</dbReference>
<dbReference type="GO" id="GO:0005783">
    <property type="term" value="C:endoplasmic reticulum"/>
    <property type="evidence" value="ECO:0007669"/>
    <property type="project" value="TreeGrafter"/>
</dbReference>
<feature type="domain" description="TLC" evidence="7">
    <location>
        <begin position="77"/>
        <end position="358"/>
    </location>
</feature>
<comment type="subcellular location">
    <subcellularLocation>
        <location evidence="1">Membrane</location>
        <topology evidence="1">Multi-pass membrane protein</topology>
    </subcellularLocation>
</comment>
<dbReference type="PANTHER" id="PTHR13439:SF66">
    <property type="entry name" value="BCDNA.GH12326"/>
    <property type="match status" value="1"/>
</dbReference>
<dbReference type="EMBL" id="GIIL01007424">
    <property type="protein sequence ID" value="NOV51150.1"/>
    <property type="molecule type" value="Transcribed_RNA"/>
</dbReference>
<dbReference type="InterPro" id="IPR050846">
    <property type="entry name" value="TLCD"/>
</dbReference>
<proteinExistence type="predicted"/>
<sequence>MRIRGSISLIGVLLSIGTAAGVIFTLAPEDRISIKMGVLFTSLGFIFFISLSEFLVQVALTTAIGRYFREKYGLSLSDALDIINKLVSAVQAGLSCLTGVVVCLWSCTRSLLHASHFMSEAYAWFGAAYFFYDIWSMFEVHACEKVEKQSQKKIKYNNNSKISNVSEKFNVKSISSANKCNGSGDNELNRNVKFEPSIKSVYALNEDLNRAAAVNNASLKSYILDSPIIIMHHLFIGSFGFLVIVYLRGGLGDCVFGFVYLMELSTPFVSLRGILSKMGLKTSRLYVINGLVMLGTFFFCRVAMFPYVCYMYSQVVGLPYWQAIWSLPTGCKTSIVILMLPQVYWFYLMLKGAFKVFFIAGRKKNVIKNFHEQHILVHNKNKSK</sequence>
<name>A0A6M2DZQ6_XENCH</name>
<feature type="transmembrane region" description="Helical" evidence="6">
    <location>
        <begin position="39"/>
        <end position="65"/>
    </location>
</feature>
<keyword evidence="3 6" id="KW-1133">Transmembrane helix</keyword>
<dbReference type="PANTHER" id="PTHR13439">
    <property type="entry name" value="CT120 PROTEIN"/>
    <property type="match status" value="1"/>
</dbReference>
<evidence type="ECO:0000256" key="4">
    <source>
        <dbReference type="ARBA" id="ARBA00023136"/>
    </source>
</evidence>
<reference evidence="8" key="1">
    <citation type="submission" date="2020-03" db="EMBL/GenBank/DDBJ databases">
        <title>Transcriptomic Profiling of the Digestive Tract of the Rat Flea, Xenopsylla cheopis, Following Blood Feeding and Infection with Yersinia pestis.</title>
        <authorList>
            <person name="Bland D.M."/>
            <person name="Martens C.A."/>
            <person name="Virtaneva K."/>
            <person name="Kanakabandi K."/>
            <person name="Long D."/>
            <person name="Rosenke R."/>
            <person name="Saturday G.A."/>
            <person name="Hoyt F.H."/>
            <person name="Bruno D.P."/>
            <person name="Ribeiro J.M.C."/>
            <person name="Hinnebusch J."/>
        </authorList>
    </citation>
    <scope>NUCLEOTIDE SEQUENCE</scope>
</reference>
<organism evidence="8">
    <name type="scientific">Xenopsylla cheopis</name>
    <name type="common">Oriental rat flea</name>
    <name type="synonym">Pulex cheopis</name>
    <dbReference type="NCBI Taxonomy" id="163159"/>
    <lineage>
        <taxon>Eukaryota</taxon>
        <taxon>Metazoa</taxon>
        <taxon>Ecdysozoa</taxon>
        <taxon>Arthropoda</taxon>
        <taxon>Hexapoda</taxon>
        <taxon>Insecta</taxon>
        <taxon>Pterygota</taxon>
        <taxon>Neoptera</taxon>
        <taxon>Endopterygota</taxon>
        <taxon>Siphonaptera</taxon>
        <taxon>Pulicidae</taxon>
        <taxon>Xenopsyllinae</taxon>
        <taxon>Xenopsylla</taxon>
    </lineage>
</organism>
<dbReference type="InterPro" id="IPR006634">
    <property type="entry name" value="TLC-dom"/>
</dbReference>
<evidence type="ECO:0000256" key="5">
    <source>
        <dbReference type="PROSITE-ProRule" id="PRU00205"/>
    </source>
</evidence>
<protein>
    <recommendedName>
        <fullName evidence="7">TLC domain-containing protein</fullName>
    </recommendedName>
</protein>
<evidence type="ECO:0000256" key="6">
    <source>
        <dbReference type="SAM" id="Phobius"/>
    </source>
</evidence>